<dbReference type="AlphaFoldDB" id="A0A068RGE9"/>
<reference evidence="1" key="1">
    <citation type="submission" date="2013-08" db="EMBL/GenBank/DDBJ databases">
        <title>Gene expansion shapes genome architecture in the human pathogen Lichtheimia corymbifera: an evolutionary genomics analysis in the ancient terrestrial Mucorales (Mucoromycotina).</title>
        <authorList>
            <person name="Schwartze V.U."/>
            <person name="Winter S."/>
            <person name="Shelest E."/>
            <person name="Marcet-Houben M."/>
            <person name="Horn F."/>
            <person name="Wehner S."/>
            <person name="Hoffmann K."/>
            <person name="Riege K."/>
            <person name="Sammeth M."/>
            <person name="Nowrousian M."/>
            <person name="Valiante V."/>
            <person name="Linde J."/>
            <person name="Jacobsen I.D."/>
            <person name="Marz M."/>
            <person name="Brakhage A.A."/>
            <person name="Gabaldon T."/>
            <person name="Bocker S."/>
            <person name="Voigt K."/>
        </authorList>
    </citation>
    <scope>NUCLEOTIDE SEQUENCE [LARGE SCALE GENOMIC DNA]</scope>
    <source>
        <strain evidence="1">FSU 9682</strain>
    </source>
</reference>
<proteinExistence type="predicted"/>
<gene>
    <name evidence="1" type="ORF">LCOR_00790.1</name>
</gene>
<dbReference type="Proteomes" id="UP000027586">
    <property type="component" value="Unassembled WGS sequence"/>
</dbReference>
<comment type="caution">
    <text evidence="1">The sequence shown here is derived from an EMBL/GenBank/DDBJ whole genome shotgun (WGS) entry which is preliminary data.</text>
</comment>
<evidence type="ECO:0000313" key="2">
    <source>
        <dbReference type="Proteomes" id="UP000027586"/>
    </source>
</evidence>
<dbReference type="EMBL" id="CBTN010000002">
    <property type="protein sequence ID" value="CDH49029.1"/>
    <property type="molecule type" value="Genomic_DNA"/>
</dbReference>
<sequence>MYHDNLPRTHYACGIVISPFKDRAMDDVSVKLEQRGLPVTRSRVIYISKGLVTSTIRLHISILSIHQLHRFANDVGQYLDAKGEKQDIRGQMT</sequence>
<accession>A0A068RGE9</accession>
<organism evidence="1 2">
    <name type="scientific">Lichtheimia corymbifera JMRC:FSU:9682</name>
    <dbReference type="NCBI Taxonomy" id="1263082"/>
    <lineage>
        <taxon>Eukaryota</taxon>
        <taxon>Fungi</taxon>
        <taxon>Fungi incertae sedis</taxon>
        <taxon>Mucoromycota</taxon>
        <taxon>Mucoromycotina</taxon>
        <taxon>Mucoromycetes</taxon>
        <taxon>Mucorales</taxon>
        <taxon>Lichtheimiaceae</taxon>
        <taxon>Lichtheimia</taxon>
    </lineage>
</organism>
<dbReference type="VEuPathDB" id="FungiDB:LCOR_00790.1"/>
<protein>
    <submittedName>
        <fullName evidence="1">Uncharacterized protein</fullName>
    </submittedName>
</protein>
<name>A0A068RGE9_9FUNG</name>
<evidence type="ECO:0000313" key="1">
    <source>
        <dbReference type="EMBL" id="CDH49029.1"/>
    </source>
</evidence>
<keyword evidence="2" id="KW-1185">Reference proteome</keyword>